<dbReference type="PANTHER" id="PTHR33067">
    <property type="entry name" value="RNA-DIRECTED DNA POLYMERASE-RELATED"/>
    <property type="match status" value="1"/>
</dbReference>
<reference evidence="1" key="1">
    <citation type="journal article" date="2014" name="Nat. Commun.">
        <title>The tobacco genome sequence and its comparison with those of tomato and potato.</title>
        <authorList>
            <person name="Sierro N."/>
            <person name="Battey J.N."/>
            <person name="Ouadi S."/>
            <person name="Bakaher N."/>
            <person name="Bovet L."/>
            <person name="Willig A."/>
            <person name="Goepfert S."/>
            <person name="Peitsch M.C."/>
            <person name="Ivanov N.V."/>
        </authorList>
    </citation>
    <scope>NUCLEOTIDE SEQUENCE [LARGE SCALE GENOMIC DNA]</scope>
</reference>
<dbReference type="GeneID" id="107767428"/>
<keyword evidence="1" id="KW-1185">Reference proteome</keyword>
<dbReference type="AlphaFoldDB" id="A0A1S3XPQ8"/>
<organism evidence="1 2">
    <name type="scientific">Nicotiana tabacum</name>
    <name type="common">Common tobacco</name>
    <dbReference type="NCBI Taxonomy" id="4097"/>
    <lineage>
        <taxon>Eukaryota</taxon>
        <taxon>Viridiplantae</taxon>
        <taxon>Streptophyta</taxon>
        <taxon>Embryophyta</taxon>
        <taxon>Tracheophyta</taxon>
        <taxon>Spermatophyta</taxon>
        <taxon>Magnoliopsida</taxon>
        <taxon>eudicotyledons</taxon>
        <taxon>Gunneridae</taxon>
        <taxon>Pentapetalae</taxon>
        <taxon>asterids</taxon>
        <taxon>lamiids</taxon>
        <taxon>Solanales</taxon>
        <taxon>Solanaceae</taxon>
        <taxon>Nicotianoideae</taxon>
        <taxon>Nicotianeae</taxon>
        <taxon>Nicotiana</taxon>
    </lineage>
</organism>
<dbReference type="OrthoDB" id="1740010at2759"/>
<dbReference type="Gene3D" id="2.40.70.10">
    <property type="entry name" value="Acid Proteases"/>
    <property type="match status" value="1"/>
</dbReference>
<dbReference type="PANTHER" id="PTHR33067:SF9">
    <property type="entry name" value="RNA-DIRECTED DNA POLYMERASE"/>
    <property type="match status" value="1"/>
</dbReference>
<dbReference type="PaxDb" id="4097-A0A1S3XPQ8"/>
<name>A0A1S3XPQ8_TOBAC</name>
<sequence length="198" mass="22603">MPGYAKFMKDLVTKKRNVTFETIKVTYQYSAIISQIGVKKMEDPGAFTIPCAIGLTSFVKALCDLVASINLMPYVVYKKLGLGKPKPTSMKLFMADRTLKRSLVDAKIPIILGRPFLAVGRAICDVEAEELKLRLIYEEVVFHIQKSMKHPHDYGVISVIDMVNEVVDEDMQEICMDEAFMRLYSVRRMKQWMVTLKP</sequence>
<evidence type="ECO:0000313" key="2">
    <source>
        <dbReference type="RefSeq" id="XP_016441923.1"/>
    </source>
</evidence>
<reference evidence="2" key="2">
    <citation type="submission" date="2025-08" db="UniProtKB">
        <authorList>
            <consortium name="RefSeq"/>
        </authorList>
    </citation>
    <scope>IDENTIFICATION</scope>
</reference>
<protein>
    <submittedName>
        <fullName evidence="2">Uncharacterized protein</fullName>
    </submittedName>
</protein>
<dbReference type="RefSeq" id="XP_016441923.1">
    <property type="nucleotide sequence ID" value="XM_016586437.1"/>
</dbReference>
<evidence type="ECO:0000313" key="1">
    <source>
        <dbReference type="Proteomes" id="UP000790787"/>
    </source>
</evidence>
<gene>
    <name evidence="2" type="primary">LOC107767428</name>
</gene>
<dbReference type="KEGG" id="nta:107767428"/>
<accession>A0A1S3XPQ8</accession>
<proteinExistence type="predicted"/>
<dbReference type="Proteomes" id="UP000790787">
    <property type="component" value="Chromosome 10"/>
</dbReference>
<dbReference type="InterPro" id="IPR021109">
    <property type="entry name" value="Peptidase_aspartic_dom_sf"/>
</dbReference>